<dbReference type="PRINTS" id="PR00679">
    <property type="entry name" value="PROHIBITIN"/>
</dbReference>
<accession>A0A6V2ENX4</accession>
<evidence type="ECO:0000256" key="5">
    <source>
        <dbReference type="ARBA" id="ARBA00023136"/>
    </source>
</evidence>
<organism evidence="8">
    <name type="scientific">Ditylum brightwellii</name>
    <dbReference type="NCBI Taxonomy" id="49249"/>
    <lineage>
        <taxon>Eukaryota</taxon>
        <taxon>Sar</taxon>
        <taxon>Stramenopiles</taxon>
        <taxon>Ochrophyta</taxon>
        <taxon>Bacillariophyta</taxon>
        <taxon>Mediophyceae</taxon>
        <taxon>Lithodesmiophycidae</taxon>
        <taxon>Lithodesmiales</taxon>
        <taxon>Lithodesmiaceae</taxon>
        <taxon>Ditylum</taxon>
    </lineage>
</organism>
<evidence type="ECO:0000256" key="1">
    <source>
        <dbReference type="ARBA" id="ARBA00004273"/>
    </source>
</evidence>
<name>A0A6V2ENX4_9STRA</name>
<dbReference type="InterPro" id="IPR000163">
    <property type="entry name" value="Prohibitin"/>
</dbReference>
<dbReference type="GO" id="GO:0007005">
    <property type="term" value="P:mitochondrion organization"/>
    <property type="evidence" value="ECO:0007669"/>
    <property type="project" value="TreeGrafter"/>
</dbReference>
<dbReference type="PANTHER" id="PTHR23222:SF1">
    <property type="entry name" value="PROHIBITIN-2"/>
    <property type="match status" value="1"/>
</dbReference>
<comment type="subcellular location">
    <subcellularLocation>
        <location evidence="1 6">Mitochondrion inner membrane</location>
    </subcellularLocation>
</comment>
<evidence type="ECO:0000256" key="2">
    <source>
        <dbReference type="ARBA" id="ARBA00009658"/>
    </source>
</evidence>
<evidence type="ECO:0000256" key="3">
    <source>
        <dbReference type="ARBA" id="ARBA00022792"/>
    </source>
</evidence>
<protein>
    <recommendedName>
        <fullName evidence="6">Prohibitin</fullName>
    </recommendedName>
</protein>
<dbReference type="GO" id="GO:0005743">
    <property type="term" value="C:mitochondrial inner membrane"/>
    <property type="evidence" value="ECO:0007669"/>
    <property type="project" value="UniProtKB-SubCell"/>
</dbReference>
<keyword evidence="5" id="KW-0472">Membrane</keyword>
<evidence type="ECO:0000259" key="7">
    <source>
        <dbReference type="Pfam" id="PF01145"/>
    </source>
</evidence>
<comment type="similarity">
    <text evidence="2 6">Belongs to the prohibitin family.</text>
</comment>
<dbReference type="AlphaFoldDB" id="A0A6V2ENX4"/>
<evidence type="ECO:0000256" key="6">
    <source>
        <dbReference type="RuleBase" id="RU366048"/>
    </source>
</evidence>
<evidence type="ECO:0000256" key="4">
    <source>
        <dbReference type="ARBA" id="ARBA00023128"/>
    </source>
</evidence>
<keyword evidence="4" id="KW-0496">Mitochondrion</keyword>
<sequence>MLIDKLSHRGVVVEDVLLKDVQLPKLLVDAIEMKAQAEQDALKMSFVLQKEEQEAERKAIEAKGIAEFQSIVTSGISPQLLQWKGIEATEKIAESQNTKIVIMGNSKGELPVLLNGDTDEWN</sequence>
<gene>
    <name evidence="8" type="ORF">DBRI00130_LOCUS13641</name>
    <name evidence="9" type="ORF">DBRI00130_LOCUS13643</name>
</gene>
<dbReference type="InterPro" id="IPR001107">
    <property type="entry name" value="Band_7"/>
</dbReference>
<keyword evidence="3 6" id="KW-0999">Mitochondrion inner membrane</keyword>
<dbReference type="InterPro" id="IPR036013">
    <property type="entry name" value="Band_7/SPFH_dom_sf"/>
</dbReference>
<evidence type="ECO:0000313" key="9">
    <source>
        <dbReference type="EMBL" id="CAE4604803.1"/>
    </source>
</evidence>
<dbReference type="EMBL" id="HBNS01017070">
    <property type="protein sequence ID" value="CAE4604803.1"/>
    <property type="molecule type" value="Transcribed_RNA"/>
</dbReference>
<feature type="domain" description="Band 7" evidence="7">
    <location>
        <begin position="4"/>
        <end position="57"/>
    </location>
</feature>
<proteinExistence type="inferred from homology"/>
<evidence type="ECO:0000313" key="8">
    <source>
        <dbReference type="EMBL" id="CAE4604800.1"/>
    </source>
</evidence>
<dbReference type="Pfam" id="PF01145">
    <property type="entry name" value="Band_7"/>
    <property type="match status" value="1"/>
</dbReference>
<dbReference type="PANTHER" id="PTHR23222">
    <property type="entry name" value="PROHIBITIN"/>
    <property type="match status" value="1"/>
</dbReference>
<reference evidence="8" key="1">
    <citation type="submission" date="2021-01" db="EMBL/GenBank/DDBJ databases">
        <authorList>
            <person name="Corre E."/>
            <person name="Pelletier E."/>
            <person name="Niang G."/>
            <person name="Scheremetjew M."/>
            <person name="Finn R."/>
            <person name="Kale V."/>
            <person name="Holt S."/>
            <person name="Cochrane G."/>
            <person name="Meng A."/>
            <person name="Brown T."/>
            <person name="Cohen L."/>
        </authorList>
    </citation>
    <scope>NUCLEOTIDE SEQUENCE</scope>
    <source>
        <strain evidence="8">GSO104</strain>
    </source>
</reference>
<dbReference type="EMBL" id="HBNS01017068">
    <property type="protein sequence ID" value="CAE4604800.1"/>
    <property type="molecule type" value="Transcribed_RNA"/>
</dbReference>
<dbReference type="SUPFAM" id="SSF117892">
    <property type="entry name" value="Band 7/SPFH domain"/>
    <property type="match status" value="1"/>
</dbReference>